<dbReference type="SMART" id="SM00421">
    <property type="entry name" value="HTH_LUXR"/>
    <property type="match status" value="1"/>
</dbReference>
<dbReference type="InterPro" id="IPR011006">
    <property type="entry name" value="CheY-like_superfamily"/>
</dbReference>
<gene>
    <name evidence="6" type="ORF">AOQ71_11470</name>
</gene>
<dbReference type="InterPro" id="IPR001789">
    <property type="entry name" value="Sig_transdc_resp-reg_receiver"/>
</dbReference>
<feature type="domain" description="HTH luxR-type" evidence="4">
    <location>
        <begin position="147"/>
        <end position="212"/>
    </location>
</feature>
<reference evidence="6 7" key="1">
    <citation type="submission" date="2015-09" db="EMBL/GenBank/DDBJ databases">
        <title>Draft Genome Sequence of Bradyrhizobium manausense Strain BR 3351T, a Novel Symbiotic Nitrogen-Fixing Alphaproteobacterium Isolated from Brazilian Amazon Rain Forest.</title>
        <authorList>
            <person name="De Araujo J.L."/>
            <person name="Zilli J.E."/>
        </authorList>
    </citation>
    <scope>NUCLEOTIDE SEQUENCE [LARGE SCALE GENOMIC DNA]</scope>
    <source>
        <strain evidence="6 7">BR3351</strain>
    </source>
</reference>
<keyword evidence="2" id="KW-0238">DNA-binding</keyword>
<dbReference type="GO" id="GO:0003677">
    <property type="term" value="F:DNA binding"/>
    <property type="evidence" value="ECO:0007669"/>
    <property type="project" value="UniProtKB-KW"/>
</dbReference>
<dbReference type="SUPFAM" id="SSF46894">
    <property type="entry name" value="C-terminal effector domain of the bipartite response regulators"/>
    <property type="match status" value="1"/>
</dbReference>
<evidence type="ECO:0000256" key="2">
    <source>
        <dbReference type="ARBA" id="ARBA00023125"/>
    </source>
</evidence>
<feature type="modified residue" description="4-aspartylphosphate" evidence="3">
    <location>
        <position position="60"/>
    </location>
</feature>
<dbReference type="OrthoDB" id="9808843at2"/>
<dbReference type="Pfam" id="PF00072">
    <property type="entry name" value="Response_reg"/>
    <property type="match status" value="1"/>
</dbReference>
<evidence type="ECO:0000256" key="3">
    <source>
        <dbReference type="PROSITE-ProRule" id="PRU00169"/>
    </source>
</evidence>
<dbReference type="PANTHER" id="PTHR43214:SF43">
    <property type="entry name" value="TWO-COMPONENT RESPONSE REGULATOR"/>
    <property type="match status" value="1"/>
</dbReference>
<dbReference type="AlphaFoldDB" id="A0A0R3E270"/>
<name>A0A0R3E270_9BRAD</name>
<dbReference type="GO" id="GO:0006355">
    <property type="term" value="P:regulation of DNA-templated transcription"/>
    <property type="evidence" value="ECO:0007669"/>
    <property type="project" value="InterPro"/>
</dbReference>
<dbReference type="InterPro" id="IPR039420">
    <property type="entry name" value="WalR-like"/>
</dbReference>
<evidence type="ECO:0000259" key="4">
    <source>
        <dbReference type="PROSITE" id="PS50043"/>
    </source>
</evidence>
<dbReference type="InterPro" id="IPR058245">
    <property type="entry name" value="NreC/VraR/RcsB-like_REC"/>
</dbReference>
<dbReference type="RefSeq" id="WP_057746069.1">
    <property type="nucleotide sequence ID" value="NZ_LJYG01000047.1"/>
</dbReference>
<dbReference type="Proteomes" id="UP000051936">
    <property type="component" value="Unassembled WGS sequence"/>
</dbReference>
<evidence type="ECO:0000313" key="7">
    <source>
        <dbReference type="Proteomes" id="UP000051936"/>
    </source>
</evidence>
<evidence type="ECO:0000313" key="6">
    <source>
        <dbReference type="EMBL" id="KRQ14526.1"/>
    </source>
</evidence>
<dbReference type="SMART" id="SM00448">
    <property type="entry name" value="REC"/>
    <property type="match status" value="1"/>
</dbReference>
<dbReference type="InterPro" id="IPR000792">
    <property type="entry name" value="Tscrpt_reg_LuxR_C"/>
</dbReference>
<dbReference type="PROSITE" id="PS50110">
    <property type="entry name" value="RESPONSE_REGULATORY"/>
    <property type="match status" value="1"/>
</dbReference>
<dbReference type="PROSITE" id="PS50043">
    <property type="entry name" value="HTH_LUXR_2"/>
    <property type="match status" value="1"/>
</dbReference>
<dbReference type="EMBL" id="LJYG01000047">
    <property type="protein sequence ID" value="KRQ14526.1"/>
    <property type="molecule type" value="Genomic_DNA"/>
</dbReference>
<dbReference type="SUPFAM" id="SSF52172">
    <property type="entry name" value="CheY-like"/>
    <property type="match status" value="1"/>
</dbReference>
<comment type="caution">
    <text evidence="6">The sequence shown here is derived from an EMBL/GenBank/DDBJ whole genome shotgun (WGS) entry which is preliminary data.</text>
</comment>
<dbReference type="PRINTS" id="PR00038">
    <property type="entry name" value="HTHLUXR"/>
</dbReference>
<dbReference type="PANTHER" id="PTHR43214">
    <property type="entry name" value="TWO-COMPONENT RESPONSE REGULATOR"/>
    <property type="match status" value="1"/>
</dbReference>
<keyword evidence="1 3" id="KW-0597">Phosphoprotein</keyword>
<protein>
    <submittedName>
        <fullName evidence="6">LuxR family transcriptional regulator</fullName>
    </submittedName>
</protein>
<dbReference type="STRING" id="989370.AOQ71_11470"/>
<dbReference type="Gene3D" id="3.40.50.2300">
    <property type="match status" value="1"/>
</dbReference>
<evidence type="ECO:0000256" key="1">
    <source>
        <dbReference type="ARBA" id="ARBA00022553"/>
    </source>
</evidence>
<accession>A0A0R3E270</accession>
<sequence>MQDTTKLATRVLIVDDHPVVLSGCRTLFASDHSIRIDEANDAKSGHKAYISKRPDVTVIDISLPDVSGFELMRRIRKDDPGAKIIMFSMNEDPAFVVRAVELGAQGYVSKGDDPRILLKAVRKVVAGDNFISPQLAEAVTFSGAAIKANPASQMTPRELEILRLLGRGHKIVEVAEALGISYKTVANTTSLLKQKLGAKNHSDLIRIAVEIGMNSPVRG</sequence>
<keyword evidence="7" id="KW-1185">Reference proteome</keyword>
<evidence type="ECO:0000259" key="5">
    <source>
        <dbReference type="PROSITE" id="PS50110"/>
    </source>
</evidence>
<dbReference type="Pfam" id="PF00196">
    <property type="entry name" value="GerE"/>
    <property type="match status" value="1"/>
</dbReference>
<proteinExistence type="predicted"/>
<dbReference type="InterPro" id="IPR016032">
    <property type="entry name" value="Sig_transdc_resp-reg_C-effctor"/>
</dbReference>
<organism evidence="6 7">
    <name type="scientific">Bradyrhizobium manausense</name>
    <dbReference type="NCBI Taxonomy" id="989370"/>
    <lineage>
        <taxon>Bacteria</taxon>
        <taxon>Pseudomonadati</taxon>
        <taxon>Pseudomonadota</taxon>
        <taxon>Alphaproteobacteria</taxon>
        <taxon>Hyphomicrobiales</taxon>
        <taxon>Nitrobacteraceae</taxon>
        <taxon>Bradyrhizobium</taxon>
    </lineage>
</organism>
<dbReference type="CDD" id="cd06170">
    <property type="entry name" value="LuxR_C_like"/>
    <property type="match status" value="1"/>
</dbReference>
<feature type="domain" description="Response regulatory" evidence="5">
    <location>
        <begin position="10"/>
        <end position="125"/>
    </location>
</feature>
<dbReference type="GO" id="GO:0000160">
    <property type="term" value="P:phosphorelay signal transduction system"/>
    <property type="evidence" value="ECO:0007669"/>
    <property type="project" value="InterPro"/>
</dbReference>
<dbReference type="CDD" id="cd17535">
    <property type="entry name" value="REC_NarL-like"/>
    <property type="match status" value="1"/>
</dbReference>